<dbReference type="PANTHER" id="PTHR23416">
    <property type="entry name" value="SIALIC ACID SYNTHASE-RELATED"/>
    <property type="match status" value="1"/>
</dbReference>
<dbReference type="PROSITE" id="PS00101">
    <property type="entry name" value="HEXAPEP_TRANSFERASES"/>
    <property type="match status" value="1"/>
</dbReference>
<dbReference type="Proteomes" id="UP000033858">
    <property type="component" value="Unassembled WGS sequence"/>
</dbReference>
<evidence type="ECO:0000313" key="4">
    <source>
        <dbReference type="EMBL" id="KKR86827.1"/>
    </source>
</evidence>
<organism evidence="4 5">
    <name type="scientific">Candidatus Woesebacteria bacterium GW2011_GWB1_41_10</name>
    <dbReference type="NCBI Taxonomy" id="1618577"/>
    <lineage>
        <taxon>Bacteria</taxon>
        <taxon>Candidatus Woeseibacteriota</taxon>
    </lineage>
</organism>
<reference evidence="4 5" key="1">
    <citation type="journal article" date="2015" name="Nature">
        <title>rRNA introns, odd ribosomes, and small enigmatic genomes across a large radiation of phyla.</title>
        <authorList>
            <person name="Brown C.T."/>
            <person name="Hug L.A."/>
            <person name="Thomas B.C."/>
            <person name="Sharon I."/>
            <person name="Castelle C.J."/>
            <person name="Singh A."/>
            <person name="Wilkins M.J."/>
            <person name="Williams K.H."/>
            <person name="Banfield J.F."/>
        </authorList>
    </citation>
    <scope>NUCLEOTIDE SEQUENCE [LARGE SCALE GENOMIC DNA]</scope>
</reference>
<keyword evidence="3" id="KW-0677">Repeat</keyword>
<accession>A0A0G0XGH0</accession>
<evidence type="ECO:0000256" key="1">
    <source>
        <dbReference type="ARBA" id="ARBA00007274"/>
    </source>
</evidence>
<evidence type="ECO:0000313" key="5">
    <source>
        <dbReference type="Proteomes" id="UP000033858"/>
    </source>
</evidence>
<comment type="similarity">
    <text evidence="1">Belongs to the transferase hexapeptide repeat family.</text>
</comment>
<dbReference type="Pfam" id="PF00132">
    <property type="entry name" value="Hexapep"/>
    <property type="match status" value="1"/>
</dbReference>
<dbReference type="InterPro" id="IPR001451">
    <property type="entry name" value="Hexapep"/>
</dbReference>
<dbReference type="AlphaFoldDB" id="A0A0G0XGH0"/>
<dbReference type="InterPro" id="IPR051159">
    <property type="entry name" value="Hexapeptide_acetyltransf"/>
</dbReference>
<protein>
    <submittedName>
        <fullName evidence="4">Acetyltransferase</fullName>
    </submittedName>
</protein>
<dbReference type="InterPro" id="IPR018357">
    <property type="entry name" value="Hexapep_transf_CS"/>
</dbReference>
<dbReference type="GO" id="GO:0008374">
    <property type="term" value="F:O-acyltransferase activity"/>
    <property type="evidence" value="ECO:0007669"/>
    <property type="project" value="TreeGrafter"/>
</dbReference>
<dbReference type="GO" id="GO:0005829">
    <property type="term" value="C:cytosol"/>
    <property type="evidence" value="ECO:0007669"/>
    <property type="project" value="TreeGrafter"/>
</dbReference>
<keyword evidence="2 4" id="KW-0808">Transferase</keyword>
<dbReference type="PATRIC" id="fig|1618577.3.peg.191"/>
<sequence>MKNKNGKVLTTDEIFMKVVNRISNYWLDFELMLLRWMGHIPSHTIRKIKYRFFGIKIGKGSTIHMWASFFQPKNISIGEDTIIGDHAFLDGRAKLKIGNHVDIASSVMIYNSEHDLSKDDFSAIEAPVEIEDYVFIGPRAIILPGVKIGKGAVVAAGAVVVKDVPDYSIVGGVPAKVIGERANKNPSYRLGRARLFQ</sequence>
<dbReference type="InterPro" id="IPR011004">
    <property type="entry name" value="Trimer_LpxA-like_sf"/>
</dbReference>
<dbReference type="SUPFAM" id="SSF51161">
    <property type="entry name" value="Trimeric LpxA-like enzymes"/>
    <property type="match status" value="1"/>
</dbReference>
<gene>
    <name evidence="4" type="ORF">UU32_C0010G0010</name>
</gene>
<dbReference type="EMBL" id="LCAE01000010">
    <property type="protein sequence ID" value="KKR86827.1"/>
    <property type="molecule type" value="Genomic_DNA"/>
</dbReference>
<dbReference type="PANTHER" id="PTHR23416:SF23">
    <property type="entry name" value="ACETYLTRANSFERASE C18B11.09C-RELATED"/>
    <property type="match status" value="1"/>
</dbReference>
<dbReference type="Gene3D" id="2.160.10.10">
    <property type="entry name" value="Hexapeptide repeat proteins"/>
    <property type="match status" value="1"/>
</dbReference>
<comment type="caution">
    <text evidence="4">The sequence shown here is derived from an EMBL/GenBank/DDBJ whole genome shotgun (WGS) entry which is preliminary data.</text>
</comment>
<evidence type="ECO:0000256" key="3">
    <source>
        <dbReference type="ARBA" id="ARBA00022737"/>
    </source>
</evidence>
<name>A0A0G0XGH0_9BACT</name>
<dbReference type="CDD" id="cd04647">
    <property type="entry name" value="LbH_MAT_like"/>
    <property type="match status" value="1"/>
</dbReference>
<evidence type="ECO:0000256" key="2">
    <source>
        <dbReference type="ARBA" id="ARBA00022679"/>
    </source>
</evidence>
<proteinExistence type="inferred from homology"/>